<name>A0AA38RPW9_9PEZI</name>
<dbReference type="EMBL" id="JANBVO010000020">
    <property type="protein sequence ID" value="KAJ9143133.1"/>
    <property type="molecule type" value="Genomic_DNA"/>
</dbReference>
<dbReference type="Proteomes" id="UP001174694">
    <property type="component" value="Unassembled WGS sequence"/>
</dbReference>
<keyword evidence="2" id="KW-0472">Membrane</keyword>
<evidence type="ECO:0000256" key="2">
    <source>
        <dbReference type="SAM" id="Phobius"/>
    </source>
</evidence>
<accession>A0AA38RPW9</accession>
<feature type="transmembrane region" description="Helical" evidence="2">
    <location>
        <begin position="147"/>
        <end position="170"/>
    </location>
</feature>
<evidence type="ECO:0000313" key="4">
    <source>
        <dbReference type="Proteomes" id="UP001174694"/>
    </source>
</evidence>
<dbReference type="AlphaFoldDB" id="A0AA38RPW9"/>
<dbReference type="InterPro" id="IPR052413">
    <property type="entry name" value="SUR7_domain"/>
</dbReference>
<protein>
    <submittedName>
        <fullName evidence="3">Uncharacterized protein</fullName>
    </submittedName>
</protein>
<dbReference type="GO" id="GO:0031505">
    <property type="term" value="P:fungal-type cell wall organization"/>
    <property type="evidence" value="ECO:0007669"/>
    <property type="project" value="TreeGrafter"/>
</dbReference>
<dbReference type="PANTHER" id="PTHR28019">
    <property type="entry name" value="CELL MEMBRANE PROTEIN YLR413W-RELATED"/>
    <property type="match status" value="1"/>
</dbReference>
<dbReference type="GO" id="GO:0051285">
    <property type="term" value="C:cell cortex of cell tip"/>
    <property type="evidence" value="ECO:0007669"/>
    <property type="project" value="TreeGrafter"/>
</dbReference>
<comment type="caution">
    <text evidence="3">The sequence shown here is derived from an EMBL/GenBank/DDBJ whole genome shotgun (WGS) entry which is preliminary data.</text>
</comment>
<dbReference type="PANTHER" id="PTHR28019:SF2">
    <property type="entry name" value="CELL MEMBRANE PROTEIN YLR413W-RELATED"/>
    <property type="match status" value="1"/>
</dbReference>
<feature type="transmembrane region" description="Helical" evidence="2">
    <location>
        <begin position="177"/>
        <end position="201"/>
    </location>
</feature>
<keyword evidence="2" id="KW-0812">Transmembrane</keyword>
<dbReference type="Pfam" id="PF06687">
    <property type="entry name" value="SUR7"/>
    <property type="match status" value="1"/>
</dbReference>
<feature type="transmembrane region" description="Helical" evidence="2">
    <location>
        <begin position="7"/>
        <end position="28"/>
    </location>
</feature>
<keyword evidence="4" id="KW-1185">Reference proteome</keyword>
<evidence type="ECO:0000313" key="3">
    <source>
        <dbReference type="EMBL" id="KAJ9143133.1"/>
    </source>
</evidence>
<reference evidence="3" key="1">
    <citation type="submission" date="2022-07" db="EMBL/GenBank/DDBJ databases">
        <title>Fungi with potential for degradation of polypropylene.</title>
        <authorList>
            <person name="Gostincar C."/>
        </authorList>
    </citation>
    <scope>NUCLEOTIDE SEQUENCE</scope>
    <source>
        <strain evidence="3">EXF-13308</strain>
    </source>
</reference>
<evidence type="ECO:0000256" key="1">
    <source>
        <dbReference type="SAM" id="MobiDB-lite"/>
    </source>
</evidence>
<dbReference type="GO" id="GO:0005886">
    <property type="term" value="C:plasma membrane"/>
    <property type="evidence" value="ECO:0007669"/>
    <property type="project" value="InterPro"/>
</dbReference>
<feature type="region of interest" description="Disordered" evidence="1">
    <location>
        <begin position="361"/>
        <end position="390"/>
    </location>
</feature>
<proteinExistence type="predicted"/>
<keyword evidence="2" id="KW-1133">Transmembrane helix</keyword>
<gene>
    <name evidence="3" type="ORF">NKR23_g6905</name>
</gene>
<organism evidence="3 4">
    <name type="scientific">Pleurostoma richardsiae</name>
    <dbReference type="NCBI Taxonomy" id="41990"/>
    <lineage>
        <taxon>Eukaryota</taxon>
        <taxon>Fungi</taxon>
        <taxon>Dikarya</taxon>
        <taxon>Ascomycota</taxon>
        <taxon>Pezizomycotina</taxon>
        <taxon>Sordariomycetes</taxon>
        <taxon>Sordariomycetidae</taxon>
        <taxon>Calosphaeriales</taxon>
        <taxon>Pleurostomataceae</taxon>
        <taxon>Pleurostoma</taxon>
    </lineage>
</organism>
<sequence length="390" mass="41493">MAGRQSVLNYLPGLFSGLAFGLILLILLPGVNHALLGLYYLKTDTSNLNVPSRLSNSTFLRDLSTVSGADYVGKDATTSSLELGEVYTVYLLTSCARTGRSVDCAQARVGFKFDATSDLKLDSTALQGTYDNKYLDALSAYSKLSGFISGAYVLSCALVILTPFIILFTVRFPRAGLLAAASSVISALFLLAANTAAMVTFKNVDSTFNAAFNSAGLSSSLGTKIFALSWVAFAASLFAAIVYVIRACSPDAATRRRHMVARSMGDKPGASAVITVGGPVRVGDDAAGTVEGATGQKKPGFIDRIPTWNRHKYVQVEKQPALVRTDAAGRERAVVVESPDDVRRRSEDDWAAADEYANPGGRGIAMKSLAGGNKPRRDMNMAYEPYNSAS</sequence>
<dbReference type="InterPro" id="IPR009571">
    <property type="entry name" value="SUR7/Rim9-like_fungi"/>
</dbReference>
<feature type="transmembrane region" description="Helical" evidence="2">
    <location>
        <begin position="221"/>
        <end position="245"/>
    </location>
</feature>